<protein>
    <submittedName>
        <fullName evidence="3">(African queen) hypothetical protein</fullName>
    </submittedName>
</protein>
<dbReference type="AlphaFoldDB" id="A0A8J2W0H9"/>
<dbReference type="Pfam" id="PF04847">
    <property type="entry name" value="Calcipressin"/>
    <property type="match status" value="1"/>
</dbReference>
<evidence type="ECO:0000256" key="1">
    <source>
        <dbReference type="ARBA" id="ARBA00008209"/>
    </source>
</evidence>
<dbReference type="GO" id="GO:0019722">
    <property type="term" value="P:calcium-mediated signaling"/>
    <property type="evidence" value="ECO:0007669"/>
    <property type="project" value="InterPro"/>
</dbReference>
<dbReference type="CDD" id="cd12434">
    <property type="entry name" value="RRM_RCAN_like"/>
    <property type="match status" value="1"/>
</dbReference>
<reference evidence="3" key="1">
    <citation type="submission" date="2021-09" db="EMBL/GenBank/DDBJ databases">
        <authorList>
            <person name="Martin H S."/>
        </authorList>
    </citation>
    <scope>NUCLEOTIDE SEQUENCE</scope>
</reference>
<dbReference type="GO" id="GO:0008597">
    <property type="term" value="F:calcium-dependent protein serine/threonine phosphatase regulator activity"/>
    <property type="evidence" value="ECO:0007669"/>
    <property type="project" value="TreeGrafter"/>
</dbReference>
<keyword evidence="4" id="KW-1185">Reference proteome</keyword>
<dbReference type="InterPro" id="IPR006931">
    <property type="entry name" value="Calcipressin"/>
</dbReference>
<dbReference type="GO" id="GO:0005737">
    <property type="term" value="C:cytoplasm"/>
    <property type="evidence" value="ECO:0007669"/>
    <property type="project" value="TreeGrafter"/>
</dbReference>
<evidence type="ECO:0000313" key="4">
    <source>
        <dbReference type="Proteomes" id="UP000789524"/>
    </source>
</evidence>
<sequence length="225" mass="25351">MANKDDDETFREDDIYINPEDGMPNIHPNIADLEQESDSQEEKKDFDDLPQSIIVTNIHSDVFADEKLKKELEDLFRTFSNNVTFQWLRSFKRLRVNYDSPLSAVSARVQFHQYQFYNSCINCYFAQPVTPISLKNLKPPAPVKQFLISPPASPPVGWEPREEGEPIVNSDLLAALATLAPGESHELHAPTPTQPAIIVHTALSTTDPNAPPIGKTIPHTRCPDY</sequence>
<comment type="caution">
    <text evidence="3">The sequence shown here is derived from an EMBL/GenBank/DDBJ whole genome shotgun (WGS) entry which is preliminary data.</text>
</comment>
<dbReference type="PANTHER" id="PTHR10300:SF14">
    <property type="entry name" value="PROTEIN SARAH"/>
    <property type="match status" value="1"/>
</dbReference>
<dbReference type="OrthoDB" id="17212at2759"/>
<evidence type="ECO:0000256" key="2">
    <source>
        <dbReference type="SAM" id="MobiDB-lite"/>
    </source>
</evidence>
<dbReference type="Gene3D" id="3.30.70.330">
    <property type="match status" value="1"/>
</dbReference>
<feature type="compositionally biased region" description="Acidic residues" evidence="2">
    <location>
        <begin position="1"/>
        <end position="11"/>
    </location>
</feature>
<accession>A0A8J2W0H9</accession>
<name>A0A8J2W0H9_9NEOP</name>
<dbReference type="GO" id="GO:0007617">
    <property type="term" value="P:mating behavior"/>
    <property type="evidence" value="ECO:0007669"/>
    <property type="project" value="UniProtKB-ARBA"/>
</dbReference>
<dbReference type="InterPro" id="IPR035979">
    <property type="entry name" value="RBD_domain_sf"/>
</dbReference>
<dbReference type="SUPFAM" id="SSF54928">
    <property type="entry name" value="RNA-binding domain, RBD"/>
    <property type="match status" value="1"/>
</dbReference>
<feature type="region of interest" description="Disordered" evidence="2">
    <location>
        <begin position="1"/>
        <end position="46"/>
    </location>
</feature>
<evidence type="ECO:0000313" key="3">
    <source>
        <dbReference type="EMBL" id="CAG9562554.1"/>
    </source>
</evidence>
<gene>
    <name evidence="3" type="ORF">DCHRY22_LOCUS3870</name>
</gene>
<dbReference type="GO" id="GO:0005634">
    <property type="term" value="C:nucleus"/>
    <property type="evidence" value="ECO:0007669"/>
    <property type="project" value="TreeGrafter"/>
</dbReference>
<organism evidence="3 4">
    <name type="scientific">Danaus chrysippus</name>
    <name type="common">African queen</name>
    <dbReference type="NCBI Taxonomy" id="151541"/>
    <lineage>
        <taxon>Eukaryota</taxon>
        <taxon>Metazoa</taxon>
        <taxon>Ecdysozoa</taxon>
        <taxon>Arthropoda</taxon>
        <taxon>Hexapoda</taxon>
        <taxon>Insecta</taxon>
        <taxon>Pterygota</taxon>
        <taxon>Neoptera</taxon>
        <taxon>Endopterygota</taxon>
        <taxon>Lepidoptera</taxon>
        <taxon>Glossata</taxon>
        <taxon>Ditrysia</taxon>
        <taxon>Papilionoidea</taxon>
        <taxon>Nymphalidae</taxon>
        <taxon>Danainae</taxon>
        <taxon>Danaini</taxon>
        <taxon>Danaina</taxon>
        <taxon>Danaus</taxon>
        <taxon>Anosia</taxon>
    </lineage>
</organism>
<dbReference type="PANTHER" id="PTHR10300">
    <property type="entry name" value="CALCIPRESSIN"/>
    <property type="match status" value="1"/>
</dbReference>
<dbReference type="GO" id="GO:0003676">
    <property type="term" value="F:nucleic acid binding"/>
    <property type="evidence" value="ECO:0007669"/>
    <property type="project" value="InterPro"/>
</dbReference>
<dbReference type="Proteomes" id="UP000789524">
    <property type="component" value="Unassembled WGS sequence"/>
</dbReference>
<dbReference type="FunFam" id="3.30.70.330:FF:000092">
    <property type="entry name" value="Calcipressin-2 isoform 2"/>
    <property type="match status" value="1"/>
</dbReference>
<dbReference type="InterPro" id="IPR012677">
    <property type="entry name" value="Nucleotide-bd_a/b_plait_sf"/>
</dbReference>
<dbReference type="EMBL" id="CAKASE010000048">
    <property type="protein sequence ID" value="CAG9562554.1"/>
    <property type="molecule type" value="Genomic_DNA"/>
</dbReference>
<proteinExistence type="inferred from homology"/>
<comment type="similarity">
    <text evidence="1">Belongs to the RCAN family.</text>
</comment>